<dbReference type="RefSeq" id="WP_345823201.1">
    <property type="nucleotide sequence ID" value="NZ_JBDIML010000001.1"/>
</dbReference>
<dbReference type="Gene3D" id="1.10.260.40">
    <property type="entry name" value="lambda repressor-like DNA-binding domains"/>
    <property type="match status" value="1"/>
</dbReference>
<dbReference type="InterPro" id="IPR010982">
    <property type="entry name" value="Lambda_DNA-bd_dom_sf"/>
</dbReference>
<dbReference type="CDD" id="cd00093">
    <property type="entry name" value="HTH_XRE"/>
    <property type="match status" value="1"/>
</dbReference>
<dbReference type="EMBL" id="JBDIML010000001">
    <property type="protein sequence ID" value="MEN2765727.1"/>
    <property type="molecule type" value="Genomic_DNA"/>
</dbReference>
<gene>
    <name evidence="2" type="ORF">ABC228_00880</name>
</gene>
<dbReference type="PROSITE" id="PS50943">
    <property type="entry name" value="HTH_CROC1"/>
    <property type="match status" value="1"/>
</dbReference>
<evidence type="ECO:0000313" key="2">
    <source>
        <dbReference type="EMBL" id="MEN2765727.1"/>
    </source>
</evidence>
<comment type="caution">
    <text evidence="2">The sequence shown here is derived from an EMBL/GenBank/DDBJ whole genome shotgun (WGS) entry which is preliminary data.</text>
</comment>
<evidence type="ECO:0000313" key="3">
    <source>
        <dbReference type="Proteomes" id="UP001444625"/>
    </source>
</evidence>
<reference evidence="2 3" key="1">
    <citation type="submission" date="2024-05" db="EMBL/GenBank/DDBJ databases">
        <authorList>
            <person name="Haq I."/>
            <person name="Ullah Z."/>
            <person name="Ahmad R."/>
            <person name="Li M."/>
            <person name="Tong Y."/>
        </authorList>
    </citation>
    <scope>NUCLEOTIDE SEQUENCE [LARGE SCALE GENOMIC DNA]</scope>
    <source>
        <strain evidence="2 3">16A2E</strain>
    </source>
</reference>
<dbReference type="SMART" id="SM00530">
    <property type="entry name" value="HTH_XRE"/>
    <property type="match status" value="1"/>
</dbReference>
<dbReference type="SUPFAM" id="SSF47413">
    <property type="entry name" value="lambda repressor-like DNA-binding domains"/>
    <property type="match status" value="1"/>
</dbReference>
<sequence length="75" mass="8731">MSFLAYKVGRCLLRYRLQQAGMSQQELSEKLGVTKQQINSYVLNKRMMSLRIAKNISSIINCNIEELYEWVEVGD</sequence>
<evidence type="ECO:0000259" key="1">
    <source>
        <dbReference type="PROSITE" id="PS50943"/>
    </source>
</evidence>
<keyword evidence="3" id="KW-1185">Reference proteome</keyword>
<dbReference type="Pfam" id="PF01381">
    <property type="entry name" value="HTH_3"/>
    <property type="match status" value="1"/>
</dbReference>
<accession>A0ABU9XBU8</accession>
<name>A0ABU9XBU8_9BACI</name>
<dbReference type="Proteomes" id="UP001444625">
    <property type="component" value="Unassembled WGS sequence"/>
</dbReference>
<organism evidence="2 3">
    <name type="scientific">Ornithinibacillus xuwenensis</name>
    <dbReference type="NCBI Taxonomy" id="3144668"/>
    <lineage>
        <taxon>Bacteria</taxon>
        <taxon>Bacillati</taxon>
        <taxon>Bacillota</taxon>
        <taxon>Bacilli</taxon>
        <taxon>Bacillales</taxon>
        <taxon>Bacillaceae</taxon>
        <taxon>Ornithinibacillus</taxon>
    </lineage>
</organism>
<dbReference type="InterPro" id="IPR001387">
    <property type="entry name" value="Cro/C1-type_HTH"/>
</dbReference>
<feature type="domain" description="HTH cro/C1-type" evidence="1">
    <location>
        <begin position="13"/>
        <end position="67"/>
    </location>
</feature>
<proteinExistence type="predicted"/>
<protein>
    <submittedName>
        <fullName evidence="2">Helix-turn-helix transcriptional regulator</fullName>
    </submittedName>
</protein>